<evidence type="ECO:0000259" key="2">
    <source>
        <dbReference type="SMART" id="SM00899"/>
    </source>
</evidence>
<accession>A0A3B0S9Z3</accession>
<proteinExistence type="predicted"/>
<dbReference type="InterPro" id="IPR052713">
    <property type="entry name" value="FeoA"/>
</dbReference>
<dbReference type="InterPro" id="IPR007167">
    <property type="entry name" value="Fe-transptr_FeoA-like"/>
</dbReference>
<evidence type="ECO:0000313" key="3">
    <source>
        <dbReference type="EMBL" id="VAV99591.1"/>
    </source>
</evidence>
<reference evidence="3" key="1">
    <citation type="submission" date="2018-06" db="EMBL/GenBank/DDBJ databases">
        <authorList>
            <person name="Zhirakovskaya E."/>
        </authorList>
    </citation>
    <scope>NUCLEOTIDE SEQUENCE</scope>
</reference>
<protein>
    <recommendedName>
        <fullName evidence="2">Ferrous iron transporter FeoA-like domain-containing protein</fullName>
    </recommendedName>
</protein>
<dbReference type="InterPro" id="IPR008988">
    <property type="entry name" value="Transcriptional_repressor_C"/>
</dbReference>
<dbReference type="Gene3D" id="2.30.30.90">
    <property type="match status" value="1"/>
</dbReference>
<keyword evidence="1" id="KW-0408">Iron</keyword>
<feature type="domain" description="Ferrous iron transporter FeoA-like" evidence="2">
    <location>
        <begin position="1"/>
        <end position="73"/>
    </location>
</feature>
<gene>
    <name evidence="3" type="ORF">MNBD_ALPHA05-173</name>
</gene>
<dbReference type="Pfam" id="PF04023">
    <property type="entry name" value="FeoA"/>
    <property type="match status" value="1"/>
</dbReference>
<evidence type="ECO:0000256" key="1">
    <source>
        <dbReference type="ARBA" id="ARBA00023004"/>
    </source>
</evidence>
<sequence length="78" mass="8537">MTLDSLQHGTRYVIDAVQCADPVVQRLMVLGLVEGAEIEFVSAAIGGDPLEFRLYGTSISLRREHARYFSVAATDHDG</sequence>
<name>A0A3B0S9Z3_9ZZZZ</name>
<dbReference type="PANTHER" id="PTHR42954:SF2">
    <property type="entry name" value="FE(2+) TRANSPORT PROTEIN A"/>
    <property type="match status" value="1"/>
</dbReference>
<dbReference type="EMBL" id="UOEH01000280">
    <property type="protein sequence ID" value="VAV99591.1"/>
    <property type="molecule type" value="Genomic_DNA"/>
</dbReference>
<dbReference type="SUPFAM" id="SSF50037">
    <property type="entry name" value="C-terminal domain of transcriptional repressors"/>
    <property type="match status" value="1"/>
</dbReference>
<dbReference type="InterPro" id="IPR038157">
    <property type="entry name" value="FeoA_core_dom"/>
</dbReference>
<organism evidence="3">
    <name type="scientific">hydrothermal vent metagenome</name>
    <dbReference type="NCBI Taxonomy" id="652676"/>
    <lineage>
        <taxon>unclassified sequences</taxon>
        <taxon>metagenomes</taxon>
        <taxon>ecological metagenomes</taxon>
    </lineage>
</organism>
<dbReference type="SMART" id="SM00899">
    <property type="entry name" value="FeoA"/>
    <property type="match status" value="1"/>
</dbReference>
<dbReference type="GO" id="GO:0046914">
    <property type="term" value="F:transition metal ion binding"/>
    <property type="evidence" value="ECO:0007669"/>
    <property type="project" value="InterPro"/>
</dbReference>
<dbReference type="AlphaFoldDB" id="A0A3B0S9Z3"/>
<dbReference type="PANTHER" id="PTHR42954">
    <property type="entry name" value="FE(2+) TRANSPORT PROTEIN A"/>
    <property type="match status" value="1"/>
</dbReference>